<accession>A0A1X0WMA7</accession>
<name>A0A1X0WMA7_STROR</name>
<dbReference type="Proteomes" id="UP000192428">
    <property type="component" value="Unassembled WGS sequence"/>
</dbReference>
<organism evidence="1 2">
    <name type="scientific">Streptococcus oralis subsp. tigurinus</name>
    <dbReference type="NCBI Taxonomy" id="1077464"/>
    <lineage>
        <taxon>Bacteria</taxon>
        <taxon>Bacillati</taxon>
        <taxon>Bacillota</taxon>
        <taxon>Bacilli</taxon>
        <taxon>Lactobacillales</taxon>
        <taxon>Streptococcaceae</taxon>
        <taxon>Streptococcus</taxon>
    </lineage>
</organism>
<dbReference type="InterPro" id="IPR019612">
    <property type="entry name" value="Minor_capsid_put"/>
</dbReference>
<sequence>MIDKRMLTDSVTIKKPVGEDDWGKEAYSEPLLLSPCKFDRSFSHSGSGNHRSESNSSTVIVYHKYCPVKLDKSFVGGVVEEDGVSYVVKNIIPQYHPLTSRLLAYEIEVI</sequence>
<evidence type="ECO:0000313" key="1">
    <source>
        <dbReference type="EMBL" id="ORJ27930.1"/>
    </source>
</evidence>
<dbReference type="RefSeq" id="WP_084911698.1">
    <property type="nucleotide sequence ID" value="NZ_LNVF01000009.1"/>
</dbReference>
<evidence type="ECO:0008006" key="3">
    <source>
        <dbReference type="Google" id="ProtNLM"/>
    </source>
</evidence>
<evidence type="ECO:0000313" key="2">
    <source>
        <dbReference type="Proteomes" id="UP000192428"/>
    </source>
</evidence>
<dbReference type="AlphaFoldDB" id="A0A1X0WMA7"/>
<comment type="caution">
    <text evidence="1">The sequence shown here is derived from an EMBL/GenBank/DDBJ whole genome shotgun (WGS) entry which is preliminary data.</text>
</comment>
<dbReference type="Pfam" id="PF10665">
    <property type="entry name" value="Minor_capsid_1"/>
    <property type="match status" value="1"/>
</dbReference>
<reference evidence="1 2" key="1">
    <citation type="journal article" date="2016" name="PLoS ONE">
        <title>Comparative Genomics Analysis of Streptococcus tigurinus Strains Identifies Genetic Elements Specifically and Uniquely Present in Highly Virulent Strains.</title>
        <authorList>
            <person name="Diene S.M."/>
            <person name="Francois P."/>
            <person name="Zbinden A."/>
            <person name="Entenza J.M."/>
            <person name="Resch G."/>
        </authorList>
    </citation>
    <scope>NUCLEOTIDE SEQUENCE [LARGE SCALE GENOMIC DNA]</scope>
    <source>
        <strain evidence="1 2">AZ_8</strain>
    </source>
</reference>
<gene>
    <name evidence="1" type="ORF">ATE34_08220</name>
</gene>
<dbReference type="EMBL" id="LNVF01000009">
    <property type="protein sequence ID" value="ORJ27930.1"/>
    <property type="molecule type" value="Genomic_DNA"/>
</dbReference>
<proteinExistence type="predicted"/>
<protein>
    <recommendedName>
        <fullName evidence="3">Minor capsid protein</fullName>
    </recommendedName>
</protein>